<proteinExistence type="predicted"/>
<name>A0A344L577_9PSEU</name>
<dbReference type="EMBL" id="CP015163">
    <property type="protein sequence ID" value="AXB43201.1"/>
    <property type="molecule type" value="Genomic_DNA"/>
</dbReference>
<protein>
    <submittedName>
        <fullName evidence="6">DoxX family protein</fullName>
    </submittedName>
</protein>
<accession>A0A344L577</accession>
<evidence type="ECO:0000256" key="5">
    <source>
        <dbReference type="SAM" id="Phobius"/>
    </source>
</evidence>
<dbReference type="OrthoDB" id="3576439at2"/>
<evidence type="ECO:0000256" key="4">
    <source>
        <dbReference type="ARBA" id="ARBA00023136"/>
    </source>
</evidence>
<sequence>MPVRVGGTRGVSVLNIVLWIVQVLLAAEFLYSAYLLFAGGHTERTFEQIGLGQWLRHTTGVLEAAGAIGLLIPGLTALAALGLAAVMVGASATELFILDNGSATLPLILLVVSLAVAVLRRDELTALLGRVRRR</sequence>
<evidence type="ECO:0000313" key="7">
    <source>
        <dbReference type="Proteomes" id="UP000250434"/>
    </source>
</evidence>
<keyword evidence="2 5" id="KW-0812">Transmembrane</keyword>
<dbReference type="GO" id="GO:0016020">
    <property type="term" value="C:membrane"/>
    <property type="evidence" value="ECO:0007669"/>
    <property type="project" value="UniProtKB-SubCell"/>
</dbReference>
<reference evidence="6 7" key="1">
    <citation type="submission" date="2016-04" db="EMBL/GenBank/DDBJ databases">
        <title>Complete genome sequence and analysis of deep-sea sediment isolate, Amycolatopsis sp. WP1.</title>
        <authorList>
            <person name="Wang H."/>
            <person name="Chen S."/>
            <person name="Wu Q."/>
        </authorList>
    </citation>
    <scope>NUCLEOTIDE SEQUENCE [LARGE SCALE GENOMIC DNA]</scope>
    <source>
        <strain evidence="6 7">WP1</strain>
    </source>
</reference>
<dbReference type="KEGG" id="aab:A4R43_12100"/>
<keyword evidence="7" id="KW-1185">Reference proteome</keyword>
<feature type="transmembrane region" description="Helical" evidence="5">
    <location>
        <begin position="16"/>
        <end position="39"/>
    </location>
</feature>
<feature type="transmembrane region" description="Helical" evidence="5">
    <location>
        <begin position="60"/>
        <end position="90"/>
    </location>
</feature>
<keyword evidence="4 5" id="KW-0472">Membrane</keyword>
<dbReference type="Proteomes" id="UP000250434">
    <property type="component" value="Chromosome"/>
</dbReference>
<feature type="transmembrane region" description="Helical" evidence="5">
    <location>
        <begin position="102"/>
        <end position="120"/>
    </location>
</feature>
<comment type="subcellular location">
    <subcellularLocation>
        <location evidence="1">Membrane</location>
        <topology evidence="1">Multi-pass membrane protein</topology>
    </subcellularLocation>
</comment>
<dbReference type="InterPro" id="IPR032808">
    <property type="entry name" value="DoxX"/>
</dbReference>
<evidence type="ECO:0000256" key="1">
    <source>
        <dbReference type="ARBA" id="ARBA00004141"/>
    </source>
</evidence>
<evidence type="ECO:0000256" key="3">
    <source>
        <dbReference type="ARBA" id="ARBA00022989"/>
    </source>
</evidence>
<evidence type="ECO:0000256" key="2">
    <source>
        <dbReference type="ARBA" id="ARBA00022692"/>
    </source>
</evidence>
<keyword evidence="3 5" id="KW-1133">Transmembrane helix</keyword>
<dbReference type="RefSeq" id="WP_113692443.1">
    <property type="nucleotide sequence ID" value="NZ_CP015163.1"/>
</dbReference>
<organism evidence="6 7">
    <name type="scientific">Amycolatopsis albispora</name>
    <dbReference type="NCBI Taxonomy" id="1804986"/>
    <lineage>
        <taxon>Bacteria</taxon>
        <taxon>Bacillati</taxon>
        <taxon>Actinomycetota</taxon>
        <taxon>Actinomycetes</taxon>
        <taxon>Pseudonocardiales</taxon>
        <taxon>Pseudonocardiaceae</taxon>
        <taxon>Amycolatopsis</taxon>
    </lineage>
</organism>
<evidence type="ECO:0000313" key="6">
    <source>
        <dbReference type="EMBL" id="AXB43201.1"/>
    </source>
</evidence>
<dbReference type="Pfam" id="PF13564">
    <property type="entry name" value="DoxX_2"/>
    <property type="match status" value="1"/>
</dbReference>
<gene>
    <name evidence="6" type="ORF">A4R43_12100</name>
</gene>
<dbReference type="AlphaFoldDB" id="A0A344L577"/>